<keyword evidence="1" id="KW-0472">Membrane</keyword>
<reference evidence="2 3" key="1">
    <citation type="journal article" date="2015" name="Stand. Genomic Sci.">
        <title>Genomic Encyclopedia of Bacterial and Archaeal Type Strains, Phase III: the genomes of soil and plant-associated and newly described type strains.</title>
        <authorList>
            <person name="Whitman W.B."/>
            <person name="Woyke T."/>
            <person name="Klenk H.P."/>
            <person name="Zhou Y."/>
            <person name="Lilburn T.G."/>
            <person name="Beck B.J."/>
            <person name="De Vos P."/>
            <person name="Vandamme P."/>
            <person name="Eisen J.A."/>
            <person name="Garrity G."/>
            <person name="Hugenholtz P."/>
            <person name="Kyrpides N.C."/>
        </authorList>
    </citation>
    <scope>NUCLEOTIDE SEQUENCE [LARGE SCALE GENOMIC DNA]</scope>
    <source>
        <strain evidence="2 3">CV2</strain>
    </source>
</reference>
<feature type="transmembrane region" description="Helical" evidence="1">
    <location>
        <begin position="169"/>
        <end position="193"/>
    </location>
</feature>
<gene>
    <name evidence="2" type="ORF">EV141_2443</name>
</gene>
<dbReference type="AlphaFoldDB" id="A0A4Q7LH01"/>
<keyword evidence="3" id="KW-1185">Reference proteome</keyword>
<proteinExistence type="predicted"/>
<protein>
    <recommendedName>
        <fullName evidence="4">Signal transduction histidine kinase</fullName>
    </recommendedName>
</protein>
<dbReference type="EMBL" id="SGWW01000006">
    <property type="protein sequence ID" value="RZS53494.1"/>
    <property type="molecule type" value="Genomic_DNA"/>
</dbReference>
<dbReference type="RefSeq" id="WP_130486218.1">
    <property type="nucleotide sequence ID" value="NZ_SGWW01000006.1"/>
</dbReference>
<feature type="transmembrane region" description="Helical" evidence="1">
    <location>
        <begin position="60"/>
        <end position="79"/>
    </location>
</feature>
<accession>A0A4Q7LH01</accession>
<comment type="caution">
    <text evidence="2">The sequence shown here is derived from an EMBL/GenBank/DDBJ whole genome shotgun (WGS) entry which is preliminary data.</text>
</comment>
<evidence type="ECO:0000313" key="2">
    <source>
        <dbReference type="EMBL" id="RZS53494.1"/>
    </source>
</evidence>
<dbReference type="Proteomes" id="UP000293519">
    <property type="component" value="Unassembled WGS sequence"/>
</dbReference>
<feature type="transmembrane region" description="Helical" evidence="1">
    <location>
        <begin position="91"/>
        <end position="110"/>
    </location>
</feature>
<sequence>MSASAPSLAPRRPGPWALRTDRLDPLSAASARPVTVTFALAMVTLAGLDTIVKATQVTSVSWLIVTMVALVSAMALLIDRTRVDRPAWSRGSAVLFHLTLVAMMVASALSTAGANASVRDDWAPLVVGFALFCLTPYRSARELAVWTVVHTVVAGALGVAQAGSATTLLPAPLFAISGGVAVLIIGAAAVAYAKSMNTSILRWEQRAWARAVAVVGEARHGVARSVRQREISRVGRDALPVLARVAENDAVTTADRDEAAERAASIRCTLVEAAGRSWVRELADDLIERRPELAVAMTVADADDLARSATLEQRTLIRAIVGAAMDAPGTRAVHLAITASPRHSGPSVRIEVRGVEPPGVAREALRPLIGVARGLARHCAVVEVHDALVIEFAYGH</sequence>
<evidence type="ECO:0000313" key="3">
    <source>
        <dbReference type="Proteomes" id="UP000293519"/>
    </source>
</evidence>
<keyword evidence="1" id="KW-1133">Transmembrane helix</keyword>
<feature type="transmembrane region" description="Helical" evidence="1">
    <location>
        <begin position="144"/>
        <end position="163"/>
    </location>
</feature>
<dbReference type="OrthoDB" id="5124052at2"/>
<name>A0A4Q7LH01_9MICO</name>
<evidence type="ECO:0008006" key="4">
    <source>
        <dbReference type="Google" id="ProtNLM"/>
    </source>
</evidence>
<keyword evidence="1" id="KW-0812">Transmembrane</keyword>
<feature type="transmembrane region" description="Helical" evidence="1">
    <location>
        <begin position="29"/>
        <end position="48"/>
    </location>
</feature>
<organism evidence="2 3">
    <name type="scientific">Microcella putealis</name>
    <dbReference type="NCBI Taxonomy" id="337005"/>
    <lineage>
        <taxon>Bacteria</taxon>
        <taxon>Bacillati</taxon>
        <taxon>Actinomycetota</taxon>
        <taxon>Actinomycetes</taxon>
        <taxon>Micrococcales</taxon>
        <taxon>Microbacteriaceae</taxon>
        <taxon>Microcella</taxon>
    </lineage>
</organism>
<evidence type="ECO:0000256" key="1">
    <source>
        <dbReference type="SAM" id="Phobius"/>
    </source>
</evidence>